<dbReference type="AlphaFoldDB" id="A0A3B4UH00"/>
<sequence>MLFNEFQASMCNALQGSAMAAEAKQSCYEGSSVQSFQFYLEKSGEHEAILQCVQSILPGEFKRIGTGKSGLDVLGIGSGGGELDVQMLSVLQSTFPALPITADIVEGSSQLSDNFKALVSKTTNLQKITFAWHVMHSEDYEKQVKAKGDVKKFDFIHMIQMIYYVNNLAETIKFYHSLLKNNGRLMIIVETANGGWDTLWKTYRKELCVDAITEYRSSAEVLACLKSQGLKYEEHIIHNTFDITECFDMSSATGERLLNFMTAKDHFYQSFTPEIRAGMLDLLRNKCSTEKDGRVFFNSSLSCILVYA</sequence>
<evidence type="ECO:0000256" key="1">
    <source>
        <dbReference type="ARBA" id="ARBA00011245"/>
    </source>
</evidence>
<organism evidence="5 6">
    <name type="scientific">Seriola dumerili</name>
    <name type="common">Greater amberjack</name>
    <name type="synonym">Caranx dumerili</name>
    <dbReference type="NCBI Taxonomy" id="41447"/>
    <lineage>
        <taxon>Eukaryota</taxon>
        <taxon>Metazoa</taxon>
        <taxon>Chordata</taxon>
        <taxon>Craniata</taxon>
        <taxon>Vertebrata</taxon>
        <taxon>Euteleostomi</taxon>
        <taxon>Actinopterygii</taxon>
        <taxon>Neopterygii</taxon>
        <taxon>Teleostei</taxon>
        <taxon>Neoteleostei</taxon>
        <taxon>Acanthomorphata</taxon>
        <taxon>Carangaria</taxon>
        <taxon>Carangiformes</taxon>
        <taxon>Carangidae</taxon>
        <taxon>Seriola</taxon>
    </lineage>
</organism>
<protein>
    <submittedName>
        <fullName evidence="5">Histamine N-methyltransferase</fullName>
    </submittedName>
</protein>
<evidence type="ECO:0000256" key="3">
    <source>
        <dbReference type="ARBA" id="ARBA00022679"/>
    </source>
</evidence>
<dbReference type="GO" id="GO:0008170">
    <property type="term" value="F:N-methyltransferase activity"/>
    <property type="evidence" value="ECO:0007669"/>
    <property type="project" value="InterPro"/>
</dbReference>
<dbReference type="SUPFAM" id="SSF53335">
    <property type="entry name" value="S-adenosyl-L-methionine-dependent methyltransferases"/>
    <property type="match status" value="1"/>
</dbReference>
<dbReference type="GeneTree" id="ENSGT00390000002862"/>
<dbReference type="Ensembl" id="ENSSDUT00000017276.1">
    <property type="protein sequence ID" value="ENSSDUP00000016970.1"/>
    <property type="gene ID" value="ENSSDUG00000012388.1"/>
</dbReference>
<accession>A0A3B4UH00</accession>
<evidence type="ECO:0000256" key="4">
    <source>
        <dbReference type="ARBA" id="ARBA00022691"/>
    </source>
</evidence>
<dbReference type="FunFam" id="3.40.50.150:FF:000118">
    <property type="entry name" value="Histamine N-methyltransferase"/>
    <property type="match status" value="1"/>
</dbReference>
<dbReference type="Gene3D" id="3.40.50.150">
    <property type="entry name" value="Vaccinia Virus protein VP39"/>
    <property type="match status" value="1"/>
</dbReference>
<dbReference type="PROSITE" id="PS51597">
    <property type="entry name" value="SAM_HNMT"/>
    <property type="match status" value="1"/>
</dbReference>
<reference evidence="5" key="1">
    <citation type="submission" date="2025-08" db="UniProtKB">
        <authorList>
            <consortium name="Ensembl"/>
        </authorList>
    </citation>
    <scope>IDENTIFICATION</scope>
</reference>
<dbReference type="InterPro" id="IPR029063">
    <property type="entry name" value="SAM-dependent_MTases_sf"/>
</dbReference>
<evidence type="ECO:0000313" key="6">
    <source>
        <dbReference type="Proteomes" id="UP000261420"/>
    </source>
</evidence>
<name>A0A3B4UH00_SERDU</name>
<evidence type="ECO:0000256" key="2">
    <source>
        <dbReference type="ARBA" id="ARBA00022603"/>
    </source>
</evidence>
<keyword evidence="4" id="KW-0949">S-adenosyl-L-methionine</keyword>
<dbReference type="Pfam" id="PF13489">
    <property type="entry name" value="Methyltransf_23"/>
    <property type="match status" value="1"/>
</dbReference>
<dbReference type="PIRSF" id="PIRSF016616">
    <property type="entry name" value="HHMT"/>
    <property type="match status" value="1"/>
</dbReference>
<reference evidence="5" key="2">
    <citation type="submission" date="2025-09" db="UniProtKB">
        <authorList>
            <consortium name="Ensembl"/>
        </authorList>
    </citation>
    <scope>IDENTIFICATION</scope>
</reference>
<comment type="subunit">
    <text evidence="1">Monomer.</text>
</comment>
<dbReference type="GO" id="GO:0032259">
    <property type="term" value="P:methylation"/>
    <property type="evidence" value="ECO:0007669"/>
    <property type="project" value="UniProtKB-KW"/>
</dbReference>
<dbReference type="OMA" id="GGWDTLW"/>
<dbReference type="STRING" id="41447.ENSSDUP00000016970"/>
<dbReference type="Proteomes" id="UP000261420">
    <property type="component" value="Unplaced"/>
</dbReference>
<evidence type="ECO:0000313" key="5">
    <source>
        <dbReference type="Ensembl" id="ENSSDUP00000016970.1"/>
    </source>
</evidence>
<proteinExistence type="predicted"/>
<keyword evidence="3" id="KW-0808">Transferase</keyword>
<keyword evidence="6" id="KW-1185">Reference proteome</keyword>
<keyword evidence="2" id="KW-0489">Methyltransferase</keyword>
<dbReference type="InterPro" id="IPR016673">
    <property type="entry name" value="HHMT-like"/>
</dbReference>